<organism evidence="1 2">
    <name type="scientific">Agrocybe chaxingu</name>
    <dbReference type="NCBI Taxonomy" id="84603"/>
    <lineage>
        <taxon>Eukaryota</taxon>
        <taxon>Fungi</taxon>
        <taxon>Dikarya</taxon>
        <taxon>Basidiomycota</taxon>
        <taxon>Agaricomycotina</taxon>
        <taxon>Agaricomycetes</taxon>
        <taxon>Agaricomycetidae</taxon>
        <taxon>Agaricales</taxon>
        <taxon>Agaricineae</taxon>
        <taxon>Strophariaceae</taxon>
        <taxon>Agrocybe</taxon>
    </lineage>
</organism>
<dbReference type="Proteomes" id="UP001148786">
    <property type="component" value="Unassembled WGS sequence"/>
</dbReference>
<accession>A0A9W8K4S2</accession>
<sequence>MNTPFMDSQNLVYLWNIASNLECPCSREPIRMDIEVGDLGVLDSHGRFRTLFNILLSAEDNWARHLKTPPGFKPIPVALDWVSSTPMTHELLAVANKGTFRQHPDDSAILRIKSRPDTLLRHKGAAIYVPRGARHKYLLSETGQEALVENYIQLHAQSWFRSSSPDGWTPNQVFQRPDTFIVVLETLKANSWATLSSRTKFRRLVNLTAVLRQPDQRQDIFDWTYDINMWPNSGPALDYLDDNGKAVGGQCIAIGGLQADFKPEQPDRSWRFNSLASFATALTVSS</sequence>
<dbReference type="AlphaFoldDB" id="A0A9W8K4S2"/>
<protein>
    <submittedName>
        <fullName evidence="1">Uncharacterized protein</fullName>
    </submittedName>
</protein>
<reference evidence="1" key="1">
    <citation type="submission" date="2022-07" db="EMBL/GenBank/DDBJ databases">
        <title>Genome Sequence of Agrocybe chaxingu.</title>
        <authorList>
            <person name="Buettner E."/>
        </authorList>
    </citation>
    <scope>NUCLEOTIDE SEQUENCE</scope>
    <source>
        <strain evidence="1">MP-N11</strain>
    </source>
</reference>
<dbReference type="OrthoDB" id="10365266at2759"/>
<name>A0A9W8K4S2_9AGAR</name>
<dbReference type="EMBL" id="JANKHO010000133">
    <property type="protein sequence ID" value="KAJ3514679.1"/>
    <property type="molecule type" value="Genomic_DNA"/>
</dbReference>
<gene>
    <name evidence="1" type="ORF">NLJ89_g2236</name>
</gene>
<comment type="caution">
    <text evidence="1">The sequence shown here is derived from an EMBL/GenBank/DDBJ whole genome shotgun (WGS) entry which is preliminary data.</text>
</comment>
<evidence type="ECO:0000313" key="2">
    <source>
        <dbReference type="Proteomes" id="UP001148786"/>
    </source>
</evidence>
<evidence type="ECO:0000313" key="1">
    <source>
        <dbReference type="EMBL" id="KAJ3514679.1"/>
    </source>
</evidence>
<proteinExistence type="predicted"/>
<keyword evidence="2" id="KW-1185">Reference proteome</keyword>